<evidence type="ECO:0000313" key="1">
    <source>
        <dbReference type="EMBL" id="MFG6428656.1"/>
    </source>
</evidence>
<protein>
    <submittedName>
        <fullName evidence="1">DUF4844 domain-containing protein</fullName>
    </submittedName>
</protein>
<dbReference type="Pfam" id="PF16133">
    <property type="entry name" value="DUF4844"/>
    <property type="match status" value="1"/>
</dbReference>
<sequence length="204" mass="22972">MSSAQQARADALRAFSARPKFVPTDYYTGVHDPVQRQQFNERLNQLAGELNPLVKSADPKPALLRAFERAWPTFELADTEDREAALSYFEELMKVFGVESSDGLLSRLAYGFDAKLSPEARQRAALAEMTDEERALVAQFERLTAANVAVELRRLLGTPLLDQPMGMAWARNGDTKNLISLTQMQGTWVLSWMLRGQLWGRKLP</sequence>
<dbReference type="Gene3D" id="1.20.1480.40">
    <property type="entry name" value="Uncharacterised protein PF16133, DUF4844"/>
    <property type="match status" value="1"/>
</dbReference>
<dbReference type="InterPro" id="IPR032301">
    <property type="entry name" value="DUF4844"/>
</dbReference>
<accession>A0ABW7EYC2</accession>
<name>A0ABW7EYC2_9BURK</name>
<proteinExistence type="predicted"/>
<dbReference type="RefSeq" id="WP_394475587.1">
    <property type="nucleotide sequence ID" value="NZ_JBIGHV010000001.1"/>
</dbReference>
<dbReference type="Proteomes" id="UP001606210">
    <property type="component" value="Unassembled WGS sequence"/>
</dbReference>
<reference evidence="1 2" key="1">
    <citation type="submission" date="2024-08" db="EMBL/GenBank/DDBJ databases">
        <authorList>
            <person name="Lu H."/>
        </authorList>
    </citation>
    <scope>NUCLEOTIDE SEQUENCE [LARGE SCALE GENOMIC DNA]</scope>
    <source>
        <strain evidence="1 2">LYH14W</strain>
    </source>
</reference>
<evidence type="ECO:0000313" key="2">
    <source>
        <dbReference type="Proteomes" id="UP001606210"/>
    </source>
</evidence>
<dbReference type="InterPro" id="IPR038360">
    <property type="entry name" value="DUF4844_sf"/>
</dbReference>
<keyword evidence="2" id="KW-1185">Reference proteome</keyword>
<comment type="caution">
    <text evidence="1">The sequence shown here is derived from an EMBL/GenBank/DDBJ whole genome shotgun (WGS) entry which is preliminary data.</text>
</comment>
<dbReference type="EMBL" id="JBIGHV010000001">
    <property type="protein sequence ID" value="MFG6428656.1"/>
    <property type="molecule type" value="Genomic_DNA"/>
</dbReference>
<organism evidence="1 2">
    <name type="scientific">Pelomonas parva</name>
    <dbReference type="NCBI Taxonomy" id="3299032"/>
    <lineage>
        <taxon>Bacteria</taxon>
        <taxon>Pseudomonadati</taxon>
        <taxon>Pseudomonadota</taxon>
        <taxon>Betaproteobacteria</taxon>
        <taxon>Burkholderiales</taxon>
        <taxon>Sphaerotilaceae</taxon>
        <taxon>Roseateles</taxon>
    </lineage>
</organism>
<gene>
    <name evidence="1" type="ORF">ACG00Y_01960</name>
</gene>